<name>A0ACB9CN43_ARCLA</name>
<sequence>MVISAERFLNQFLFNLVLVPGISFYKGVADSLKKTNELLNLEVPKWYRQVDSLRHQYDSQEIELQKSRNKAQEAMILVAEESAKSKAAKDVIKSLTAQLKDMAERLPPGFYDFESIRSANGLEQNGVLHFVDAIGALIRHIQDQFKAKAGKSESLTMLLQMRQY</sequence>
<gene>
    <name evidence="1" type="ORF">L6452_15127</name>
</gene>
<comment type="caution">
    <text evidence="1">The sequence shown here is derived from an EMBL/GenBank/DDBJ whole genome shotgun (WGS) entry which is preliminary data.</text>
</comment>
<dbReference type="Proteomes" id="UP001055879">
    <property type="component" value="Linkage Group LG04"/>
</dbReference>
<protein>
    <submittedName>
        <fullName evidence="1">Uncharacterized protein</fullName>
    </submittedName>
</protein>
<evidence type="ECO:0000313" key="1">
    <source>
        <dbReference type="EMBL" id="KAI3735620.1"/>
    </source>
</evidence>
<dbReference type="EMBL" id="CM042050">
    <property type="protein sequence ID" value="KAI3735620.1"/>
    <property type="molecule type" value="Genomic_DNA"/>
</dbReference>
<keyword evidence="2" id="KW-1185">Reference proteome</keyword>
<organism evidence="1 2">
    <name type="scientific">Arctium lappa</name>
    <name type="common">Greater burdock</name>
    <name type="synonym">Lappa major</name>
    <dbReference type="NCBI Taxonomy" id="4217"/>
    <lineage>
        <taxon>Eukaryota</taxon>
        <taxon>Viridiplantae</taxon>
        <taxon>Streptophyta</taxon>
        <taxon>Embryophyta</taxon>
        <taxon>Tracheophyta</taxon>
        <taxon>Spermatophyta</taxon>
        <taxon>Magnoliopsida</taxon>
        <taxon>eudicotyledons</taxon>
        <taxon>Gunneridae</taxon>
        <taxon>Pentapetalae</taxon>
        <taxon>asterids</taxon>
        <taxon>campanulids</taxon>
        <taxon>Asterales</taxon>
        <taxon>Asteraceae</taxon>
        <taxon>Carduoideae</taxon>
        <taxon>Cardueae</taxon>
        <taxon>Arctiinae</taxon>
        <taxon>Arctium</taxon>
    </lineage>
</organism>
<accession>A0ACB9CN43</accession>
<evidence type="ECO:0000313" key="2">
    <source>
        <dbReference type="Proteomes" id="UP001055879"/>
    </source>
</evidence>
<reference evidence="1 2" key="2">
    <citation type="journal article" date="2022" name="Mol. Ecol. Resour.">
        <title>The genomes of chicory, endive, great burdock and yacon provide insights into Asteraceae paleo-polyploidization history and plant inulin production.</title>
        <authorList>
            <person name="Fan W."/>
            <person name="Wang S."/>
            <person name="Wang H."/>
            <person name="Wang A."/>
            <person name="Jiang F."/>
            <person name="Liu H."/>
            <person name="Zhao H."/>
            <person name="Xu D."/>
            <person name="Zhang Y."/>
        </authorList>
    </citation>
    <scope>NUCLEOTIDE SEQUENCE [LARGE SCALE GENOMIC DNA]</scope>
    <source>
        <strain evidence="2">cv. Niubang</strain>
    </source>
</reference>
<proteinExistence type="predicted"/>
<reference evidence="2" key="1">
    <citation type="journal article" date="2022" name="Mol. Ecol. Resour.">
        <title>The genomes of chicory, endive, great burdock and yacon provide insights into Asteraceae palaeo-polyploidization history and plant inulin production.</title>
        <authorList>
            <person name="Fan W."/>
            <person name="Wang S."/>
            <person name="Wang H."/>
            <person name="Wang A."/>
            <person name="Jiang F."/>
            <person name="Liu H."/>
            <person name="Zhao H."/>
            <person name="Xu D."/>
            <person name="Zhang Y."/>
        </authorList>
    </citation>
    <scope>NUCLEOTIDE SEQUENCE [LARGE SCALE GENOMIC DNA]</scope>
    <source>
        <strain evidence="2">cv. Niubang</strain>
    </source>
</reference>